<evidence type="ECO:0000256" key="1">
    <source>
        <dbReference type="SAM" id="SignalP"/>
    </source>
</evidence>
<dbReference type="Proteomes" id="UP000268887">
    <property type="component" value="Unassembled WGS sequence"/>
</dbReference>
<dbReference type="EMBL" id="RBSV01000147">
    <property type="protein sequence ID" value="RMS83990.1"/>
    <property type="molecule type" value="Genomic_DNA"/>
</dbReference>
<comment type="caution">
    <text evidence="2">The sequence shown here is derived from an EMBL/GenBank/DDBJ whole genome shotgun (WGS) entry which is preliminary data.</text>
</comment>
<evidence type="ECO:0000313" key="2">
    <source>
        <dbReference type="EMBL" id="RMS83990.1"/>
    </source>
</evidence>
<name>A0A3M5GD19_PSESS</name>
<proteinExistence type="predicted"/>
<keyword evidence="1" id="KW-0732">Signal</keyword>
<evidence type="ECO:0000313" key="3">
    <source>
        <dbReference type="Proteomes" id="UP000268887"/>
    </source>
</evidence>
<reference evidence="2 3" key="1">
    <citation type="submission" date="2018-08" db="EMBL/GenBank/DDBJ databases">
        <title>Recombination of ecologically and evolutionarily significant loci maintains genetic cohesion in the Pseudomonas syringae species complex.</title>
        <authorList>
            <person name="Dillon M."/>
            <person name="Thakur S."/>
            <person name="Almeida R.N.D."/>
            <person name="Weir B.S."/>
            <person name="Guttman D.S."/>
        </authorList>
    </citation>
    <scope>NUCLEOTIDE SEQUENCE [LARGE SCALE GENOMIC DNA]</scope>
    <source>
        <strain evidence="2 3">ICMP 13927</strain>
    </source>
</reference>
<dbReference type="AlphaFoldDB" id="A0A3M5GD19"/>
<protein>
    <submittedName>
        <fullName evidence="2">Uncharacterized protein</fullName>
    </submittedName>
</protein>
<organism evidence="2 3">
    <name type="scientific">Pseudomonas savastanoi</name>
    <name type="common">Pseudomonas syringae pv. savastanoi</name>
    <dbReference type="NCBI Taxonomy" id="29438"/>
    <lineage>
        <taxon>Bacteria</taxon>
        <taxon>Pseudomonadati</taxon>
        <taxon>Pseudomonadota</taxon>
        <taxon>Gammaproteobacteria</taxon>
        <taxon>Pseudomonadales</taxon>
        <taxon>Pseudomonadaceae</taxon>
        <taxon>Pseudomonas</taxon>
    </lineage>
</organism>
<gene>
    <name evidence="2" type="ORF">ALP60_05292</name>
</gene>
<feature type="chain" id="PRO_5018166844" evidence="1">
    <location>
        <begin position="25"/>
        <end position="388"/>
    </location>
</feature>
<sequence length="388" mass="41363">MSFYFCFYATVNCAASFSCVVSNWAGFAVTNRVYAASANTVLVNQNLFNGVCTTLGQFLVVSVRTDGVSVTFNSGGGLWVLLHEVSEVLDVAVAVRLDYGFVEIELHVQLNTNDFSNCWAAISVNGNVGWGVRALVDVVAHAVVVAVGAHFSYWSWCCFDFLAAAAEVYADTDARRPLGVALVDVVLSFNACTGIEVVSEVQLGAAADVGEGRTVTAVASVLTDALVRETGRQVRTQHVAWVVEVVQSVQSGVGALDVLATVATDVVDFVVAQTQFNIVSQEVANGAAEQVAVVFEVTIAVVVFFLGEAFDFDRALALSQSAERSCGNNSTNGQAQGVFQFHPLNPHLMIIKQSHTGGQLSGKSTRPCQFVRDICTVLSFGDSRKFLS</sequence>
<feature type="signal peptide" evidence="1">
    <location>
        <begin position="1"/>
        <end position="24"/>
    </location>
</feature>
<accession>A0A3M5GD19</accession>